<keyword evidence="4" id="KW-1185">Reference proteome</keyword>
<feature type="domain" description="DUF7082" evidence="2">
    <location>
        <begin position="523"/>
        <end position="676"/>
    </location>
</feature>
<sequence length="833" mass="90463">MPWCLALIGPYCFPFPLDPCFSWVVPLVHKDPRKIRTHDGFQMVAVSTVLSVTKPPSLSGDLVTSLLFLSFILEEKPVSPVAIRWFIWNNFGIVAHFWAIILQPTFPSFTLVFGFCNTFKLAYSKAHSVLFDQDFQTPLIVDESLDFSDAEESRFIGAFSDGLLAKSDPILSMSTFQKPPQAALLDYDSARSLHDGASYSSYGQSSYVTSASMVPSPMADHASQVSGCVPYMENQGYANSYEESRSPMMGGESRQLPEVLSYSPQRGSEGTRVFVDIQSPYDLHSSTYATVYLIFGSKKCACVPQYVGFQGTFFQYALSVDSPPFMSTGSPSFAVPLQVLVDGQNGCPGTALQVGVYTYEQASHQSPPDNSRKRRISSLPEDTSSRPIKRGSGQSMHARDQSASYSASYSPYLQPLPAVNGFATPYHAGSPRVGSTQYSTVSATSQPSIRAPSPLTPSWSPSYISVSSNPRTPGFAVAHGMPHKASSPARFANPPLIRTSTLQQSGALGQTQTFNPYAMYPSKAVLKLNGDLDSMTEQWTKEERDAKRRLVQFTRMQSGSTIHADFKPVAPEDRAPNSICISCICWDGKDECFVTSVDTIYLLESLVGVRFTVEEKNRIRRNLEGFRPLTVSKAKADSEEFFKIIMGFPAPKPRNIEKDVKVFPWKILSHALKKIIGKYSASYSSTAGALSTPMASSYASNGAGSESGTESLNAASPQSVSDTSPSTTYGSAIGVSAYSSPTVQPGAPMSAPTELRTVLPAVNQPYQNMTAPYQCAAVCQQPSQIALNAAVSRGWELNPLVHTSAASGPPNNTSCYPYMAPVPYTLSEQPHGS</sequence>
<evidence type="ECO:0000259" key="2">
    <source>
        <dbReference type="Pfam" id="PF23305"/>
    </source>
</evidence>
<name>A0A4S3J4A3_9EURO</name>
<dbReference type="PANTHER" id="PTHR39463:SF1">
    <property type="entry name" value="MEDUSA"/>
    <property type="match status" value="1"/>
</dbReference>
<reference evidence="3 4" key="1">
    <citation type="submission" date="2019-03" db="EMBL/GenBank/DDBJ databases">
        <title>The genome sequence of a newly discovered highly antifungal drug resistant Aspergillus species, Aspergillus tanneri NIH 1004.</title>
        <authorList>
            <person name="Mounaud S."/>
            <person name="Singh I."/>
            <person name="Joardar V."/>
            <person name="Pakala S."/>
            <person name="Pakala S."/>
            <person name="Venepally P."/>
            <person name="Hoover J."/>
            <person name="Nierman W."/>
            <person name="Chung J."/>
            <person name="Losada L."/>
        </authorList>
    </citation>
    <scope>NUCLEOTIDE SEQUENCE [LARGE SCALE GENOMIC DNA]</scope>
    <source>
        <strain evidence="3 4">NIH1004</strain>
    </source>
</reference>
<dbReference type="AlphaFoldDB" id="A0A4S3J4A3"/>
<evidence type="ECO:0000256" key="1">
    <source>
        <dbReference type="SAM" id="MobiDB-lite"/>
    </source>
</evidence>
<feature type="region of interest" description="Disordered" evidence="1">
    <location>
        <begin position="698"/>
        <end position="727"/>
    </location>
</feature>
<protein>
    <recommendedName>
        <fullName evidence="2">DUF7082 domain-containing protein</fullName>
    </recommendedName>
</protein>
<dbReference type="Proteomes" id="UP000308092">
    <property type="component" value="Unassembled WGS sequence"/>
</dbReference>
<accession>A0A4S3J4A3</accession>
<comment type="caution">
    <text evidence="3">The sequence shown here is derived from an EMBL/GenBank/DDBJ whole genome shotgun (WGS) entry which is preliminary data.</text>
</comment>
<proteinExistence type="predicted"/>
<feature type="region of interest" description="Disordered" evidence="1">
    <location>
        <begin position="360"/>
        <end position="401"/>
    </location>
</feature>
<dbReference type="Pfam" id="PF23305">
    <property type="entry name" value="DUF7082"/>
    <property type="match status" value="1"/>
</dbReference>
<gene>
    <name evidence="3" type="ORF">EYZ11_011699</name>
</gene>
<feature type="compositionally biased region" description="Polar residues" evidence="1">
    <location>
        <begin position="360"/>
        <end position="369"/>
    </location>
</feature>
<dbReference type="PANTHER" id="PTHR39463">
    <property type="entry name" value="MEDUSA"/>
    <property type="match status" value="1"/>
</dbReference>
<evidence type="ECO:0000313" key="3">
    <source>
        <dbReference type="EMBL" id="THC88857.1"/>
    </source>
</evidence>
<dbReference type="STRING" id="1220188.A0A4S3J4A3"/>
<organism evidence="3 4">
    <name type="scientific">Aspergillus tanneri</name>
    <dbReference type="NCBI Taxonomy" id="1220188"/>
    <lineage>
        <taxon>Eukaryota</taxon>
        <taxon>Fungi</taxon>
        <taxon>Dikarya</taxon>
        <taxon>Ascomycota</taxon>
        <taxon>Pezizomycotina</taxon>
        <taxon>Eurotiomycetes</taxon>
        <taxon>Eurotiomycetidae</taxon>
        <taxon>Eurotiales</taxon>
        <taxon>Aspergillaceae</taxon>
        <taxon>Aspergillus</taxon>
        <taxon>Aspergillus subgen. Circumdati</taxon>
    </lineage>
</organism>
<dbReference type="InterPro" id="IPR055509">
    <property type="entry name" value="DUF7082"/>
</dbReference>
<dbReference type="EMBL" id="SOSA01000754">
    <property type="protein sequence ID" value="THC88857.1"/>
    <property type="molecule type" value="Genomic_DNA"/>
</dbReference>
<evidence type="ECO:0000313" key="4">
    <source>
        <dbReference type="Proteomes" id="UP000308092"/>
    </source>
</evidence>
<dbReference type="VEuPathDB" id="FungiDB:EYZ11_011699"/>
<dbReference type="GO" id="GO:0005634">
    <property type="term" value="C:nucleus"/>
    <property type="evidence" value="ECO:0007669"/>
    <property type="project" value="TreeGrafter"/>
</dbReference>